<evidence type="ECO:0000256" key="1">
    <source>
        <dbReference type="SAM" id="MobiDB-lite"/>
    </source>
</evidence>
<feature type="compositionally biased region" description="Polar residues" evidence="1">
    <location>
        <begin position="137"/>
        <end position="146"/>
    </location>
</feature>
<gene>
    <name evidence="2" type="ORF">BS47DRAFT_1360848</name>
</gene>
<organism evidence="2 3">
    <name type="scientific">Hydnum rufescens UP504</name>
    <dbReference type="NCBI Taxonomy" id="1448309"/>
    <lineage>
        <taxon>Eukaryota</taxon>
        <taxon>Fungi</taxon>
        <taxon>Dikarya</taxon>
        <taxon>Basidiomycota</taxon>
        <taxon>Agaricomycotina</taxon>
        <taxon>Agaricomycetes</taxon>
        <taxon>Cantharellales</taxon>
        <taxon>Hydnaceae</taxon>
        <taxon>Hydnum</taxon>
    </lineage>
</organism>
<feature type="region of interest" description="Disordered" evidence="1">
    <location>
        <begin position="125"/>
        <end position="146"/>
    </location>
</feature>
<dbReference type="EMBL" id="MU128948">
    <property type="protein sequence ID" value="KAF9515549.1"/>
    <property type="molecule type" value="Genomic_DNA"/>
</dbReference>
<keyword evidence="3" id="KW-1185">Reference proteome</keyword>
<dbReference type="Proteomes" id="UP000886523">
    <property type="component" value="Unassembled WGS sequence"/>
</dbReference>
<protein>
    <submittedName>
        <fullName evidence="2">Uncharacterized protein</fullName>
    </submittedName>
</protein>
<proteinExistence type="predicted"/>
<evidence type="ECO:0000313" key="3">
    <source>
        <dbReference type="Proteomes" id="UP000886523"/>
    </source>
</evidence>
<accession>A0A9P6B137</accession>
<name>A0A9P6B137_9AGAM</name>
<sequence>MVLVVTALECFWDPAIAGIELRPHIPTSLQRKDKQTTTPATAGVVKRGGCAPMEWPHEPHTAAAGVWFYIRLQQMKTRRTSPPPNDNPPANEIRKRQSANEEIKRCQTVGTPHPLSRVWLYKRNNRTNETQKRGRMTQGQGPQTNHIPVRRVCGNCKIVV</sequence>
<reference evidence="2" key="1">
    <citation type="journal article" date="2020" name="Nat. Commun.">
        <title>Large-scale genome sequencing of mycorrhizal fungi provides insights into the early evolution of symbiotic traits.</title>
        <authorList>
            <person name="Miyauchi S."/>
            <person name="Kiss E."/>
            <person name="Kuo A."/>
            <person name="Drula E."/>
            <person name="Kohler A."/>
            <person name="Sanchez-Garcia M."/>
            <person name="Morin E."/>
            <person name="Andreopoulos B."/>
            <person name="Barry K.W."/>
            <person name="Bonito G."/>
            <person name="Buee M."/>
            <person name="Carver A."/>
            <person name="Chen C."/>
            <person name="Cichocki N."/>
            <person name="Clum A."/>
            <person name="Culley D."/>
            <person name="Crous P.W."/>
            <person name="Fauchery L."/>
            <person name="Girlanda M."/>
            <person name="Hayes R.D."/>
            <person name="Keri Z."/>
            <person name="LaButti K."/>
            <person name="Lipzen A."/>
            <person name="Lombard V."/>
            <person name="Magnuson J."/>
            <person name="Maillard F."/>
            <person name="Murat C."/>
            <person name="Nolan M."/>
            <person name="Ohm R.A."/>
            <person name="Pangilinan J."/>
            <person name="Pereira M.F."/>
            <person name="Perotto S."/>
            <person name="Peter M."/>
            <person name="Pfister S."/>
            <person name="Riley R."/>
            <person name="Sitrit Y."/>
            <person name="Stielow J.B."/>
            <person name="Szollosi G."/>
            <person name="Zifcakova L."/>
            <person name="Stursova M."/>
            <person name="Spatafora J.W."/>
            <person name="Tedersoo L."/>
            <person name="Vaario L.M."/>
            <person name="Yamada A."/>
            <person name="Yan M."/>
            <person name="Wang P."/>
            <person name="Xu J."/>
            <person name="Bruns T."/>
            <person name="Baldrian P."/>
            <person name="Vilgalys R."/>
            <person name="Dunand C."/>
            <person name="Henrissat B."/>
            <person name="Grigoriev I.V."/>
            <person name="Hibbett D."/>
            <person name="Nagy L.G."/>
            <person name="Martin F.M."/>
        </authorList>
    </citation>
    <scope>NUCLEOTIDE SEQUENCE</scope>
    <source>
        <strain evidence="2">UP504</strain>
    </source>
</reference>
<dbReference type="AlphaFoldDB" id="A0A9P6B137"/>
<evidence type="ECO:0000313" key="2">
    <source>
        <dbReference type="EMBL" id="KAF9515549.1"/>
    </source>
</evidence>
<comment type="caution">
    <text evidence="2">The sequence shown here is derived from an EMBL/GenBank/DDBJ whole genome shotgun (WGS) entry which is preliminary data.</text>
</comment>